<feature type="transmembrane region" description="Helical" evidence="7">
    <location>
        <begin position="70"/>
        <end position="91"/>
    </location>
</feature>
<keyword evidence="3" id="KW-0547">Nucleotide-binding</keyword>
<feature type="domain" description="ABC transmembrane type-1" evidence="9">
    <location>
        <begin position="38"/>
        <end position="319"/>
    </location>
</feature>
<evidence type="ECO:0000313" key="10">
    <source>
        <dbReference type="EMBL" id="GCF07215.1"/>
    </source>
</evidence>
<dbReference type="InterPro" id="IPR039421">
    <property type="entry name" value="Type_1_exporter"/>
</dbReference>
<dbReference type="InterPro" id="IPR011527">
    <property type="entry name" value="ABC1_TM_dom"/>
</dbReference>
<dbReference type="EMBL" id="BIXY01000007">
    <property type="protein sequence ID" value="GCF07215.1"/>
    <property type="molecule type" value="Genomic_DNA"/>
</dbReference>
<evidence type="ECO:0000256" key="6">
    <source>
        <dbReference type="ARBA" id="ARBA00023136"/>
    </source>
</evidence>
<dbReference type="AlphaFoldDB" id="A0A5A5T7I1"/>
<protein>
    <submittedName>
        <fullName evidence="10">ABC transporter</fullName>
    </submittedName>
</protein>
<comment type="subcellular location">
    <subcellularLocation>
        <location evidence="1">Cell membrane</location>
        <topology evidence="1">Multi-pass membrane protein</topology>
    </subcellularLocation>
</comment>
<dbReference type="GO" id="GO:0016887">
    <property type="term" value="F:ATP hydrolysis activity"/>
    <property type="evidence" value="ECO:0007669"/>
    <property type="project" value="InterPro"/>
</dbReference>
<dbReference type="PANTHER" id="PTHR43394">
    <property type="entry name" value="ATP-DEPENDENT PERMEASE MDL1, MITOCHONDRIAL"/>
    <property type="match status" value="1"/>
</dbReference>
<dbReference type="Pfam" id="PF00664">
    <property type="entry name" value="ABC_membrane"/>
    <property type="match status" value="1"/>
</dbReference>
<gene>
    <name evidence="10" type="ORF">KDI_07790</name>
</gene>
<dbReference type="InterPro" id="IPR036640">
    <property type="entry name" value="ABC1_TM_sf"/>
</dbReference>
<accession>A0A5A5T7I1</accession>
<dbReference type="GO" id="GO:0005524">
    <property type="term" value="F:ATP binding"/>
    <property type="evidence" value="ECO:0007669"/>
    <property type="project" value="UniProtKB-KW"/>
</dbReference>
<feature type="transmembrane region" description="Helical" evidence="7">
    <location>
        <begin position="177"/>
        <end position="198"/>
    </location>
</feature>
<dbReference type="InterPro" id="IPR003593">
    <property type="entry name" value="AAA+_ATPase"/>
</dbReference>
<dbReference type="Gene3D" id="3.40.50.300">
    <property type="entry name" value="P-loop containing nucleotide triphosphate hydrolases"/>
    <property type="match status" value="1"/>
</dbReference>
<feature type="domain" description="ABC transporter" evidence="8">
    <location>
        <begin position="352"/>
        <end position="586"/>
    </location>
</feature>
<feature type="transmembrane region" description="Helical" evidence="7">
    <location>
        <begin position="34"/>
        <end position="58"/>
    </location>
</feature>
<proteinExistence type="predicted"/>
<organism evidence="10 11">
    <name type="scientific">Dictyobacter arantiisoli</name>
    <dbReference type="NCBI Taxonomy" id="2014874"/>
    <lineage>
        <taxon>Bacteria</taxon>
        <taxon>Bacillati</taxon>
        <taxon>Chloroflexota</taxon>
        <taxon>Ktedonobacteria</taxon>
        <taxon>Ktedonobacterales</taxon>
        <taxon>Dictyobacteraceae</taxon>
        <taxon>Dictyobacter</taxon>
    </lineage>
</organism>
<dbReference type="GO" id="GO:0005886">
    <property type="term" value="C:plasma membrane"/>
    <property type="evidence" value="ECO:0007669"/>
    <property type="project" value="UniProtKB-SubCell"/>
</dbReference>
<feature type="transmembrane region" description="Helical" evidence="7">
    <location>
        <begin position="145"/>
        <end position="171"/>
    </location>
</feature>
<dbReference type="Proteomes" id="UP000322530">
    <property type="component" value="Unassembled WGS sequence"/>
</dbReference>
<dbReference type="CDD" id="cd07346">
    <property type="entry name" value="ABC_6TM_exporters"/>
    <property type="match status" value="1"/>
</dbReference>
<dbReference type="GO" id="GO:0015421">
    <property type="term" value="F:ABC-type oligopeptide transporter activity"/>
    <property type="evidence" value="ECO:0007669"/>
    <property type="project" value="TreeGrafter"/>
</dbReference>
<dbReference type="InterPro" id="IPR003439">
    <property type="entry name" value="ABC_transporter-like_ATP-bd"/>
</dbReference>
<evidence type="ECO:0000256" key="4">
    <source>
        <dbReference type="ARBA" id="ARBA00022840"/>
    </source>
</evidence>
<keyword evidence="6 7" id="KW-0472">Membrane</keyword>
<evidence type="ECO:0000256" key="3">
    <source>
        <dbReference type="ARBA" id="ARBA00022741"/>
    </source>
</evidence>
<sequence length="615" mass="68360">MGFIMEGLDAEAYDRTYSDGHLIKRIIGYFKPKLPLMITITILIVFNAGLDTAFPLLVSNSIDTLSSTHAFQTAVIIVGFILCSSVLSWTCNLFRQRFTARSVGDVVLHLRKDAFTAVMSRDMSFFDEFSSGKIVSRVTSDTESFATVVTLTLNLLSQVLLYVLIVVVLFFRNYQLALMTLTIMPAIIGVALGFRVVARRFTRRAQRSLARVNSNVQEIVSGITIAKNFRQEQNMYDEFKQINAQSYYVNLRSGFLYNGIFPVLVFIANIGTTIIVYFGGHSVLGGVISAGEWFLFVQSLSLLWQPLTSIASFWSQFQLGLAASERVFALLDAEPRIQQTGHETVGQIKGEITFKQLLFSYDQRQTVLKDFSLTIKAGETIAFVGHTGAGKSSIGKLISRFYEFQGGKILIDGRDIRTLDLAQYHARLGIVPQSPFLFSGTVADNIRYARPTATDAEVYAIAQQIGNGDWIEALPEGLETLVGETGRSLSMGQRQLVALARVLLQDPAILIMDEATASVDPLTEAQIQEGLDVILKQRTAIVIAHRLSTIKHANRIIVLDGGRIAEEGSHEDLMRRGGHYSDLYNTYFRHQSPDYKPGEGFIPVRDPNMQAPSTR</sequence>
<reference evidence="10 11" key="1">
    <citation type="submission" date="2019-01" db="EMBL/GenBank/DDBJ databases">
        <title>Draft genome sequence of Dictyobacter sp. Uno17.</title>
        <authorList>
            <person name="Wang C.M."/>
            <person name="Zheng Y."/>
            <person name="Sakai Y."/>
            <person name="Abe K."/>
            <person name="Yokota A."/>
            <person name="Yabe S."/>
        </authorList>
    </citation>
    <scope>NUCLEOTIDE SEQUENCE [LARGE SCALE GENOMIC DNA]</scope>
    <source>
        <strain evidence="10 11">Uno17</strain>
    </source>
</reference>
<dbReference type="InterPro" id="IPR027417">
    <property type="entry name" value="P-loop_NTPase"/>
</dbReference>
<feature type="transmembrane region" description="Helical" evidence="7">
    <location>
        <begin position="255"/>
        <end position="278"/>
    </location>
</feature>
<evidence type="ECO:0000313" key="11">
    <source>
        <dbReference type="Proteomes" id="UP000322530"/>
    </source>
</evidence>
<dbReference type="PROSITE" id="PS50929">
    <property type="entry name" value="ABC_TM1F"/>
    <property type="match status" value="1"/>
</dbReference>
<keyword evidence="11" id="KW-1185">Reference proteome</keyword>
<evidence type="ECO:0000259" key="8">
    <source>
        <dbReference type="PROSITE" id="PS50893"/>
    </source>
</evidence>
<dbReference type="SUPFAM" id="SSF52540">
    <property type="entry name" value="P-loop containing nucleoside triphosphate hydrolases"/>
    <property type="match status" value="1"/>
</dbReference>
<dbReference type="OrthoDB" id="9762778at2"/>
<name>A0A5A5T7I1_9CHLR</name>
<dbReference type="SUPFAM" id="SSF90123">
    <property type="entry name" value="ABC transporter transmembrane region"/>
    <property type="match status" value="1"/>
</dbReference>
<dbReference type="FunFam" id="3.40.50.300:FF:000218">
    <property type="entry name" value="Multidrug ABC transporter ATP-binding protein"/>
    <property type="match status" value="1"/>
</dbReference>
<dbReference type="PANTHER" id="PTHR43394:SF1">
    <property type="entry name" value="ATP-BINDING CASSETTE SUB-FAMILY B MEMBER 10, MITOCHONDRIAL"/>
    <property type="match status" value="1"/>
</dbReference>
<evidence type="ECO:0000259" key="9">
    <source>
        <dbReference type="PROSITE" id="PS50929"/>
    </source>
</evidence>
<comment type="caution">
    <text evidence="10">The sequence shown here is derived from an EMBL/GenBank/DDBJ whole genome shotgun (WGS) entry which is preliminary data.</text>
</comment>
<dbReference type="PROSITE" id="PS50893">
    <property type="entry name" value="ABC_TRANSPORTER_2"/>
    <property type="match status" value="1"/>
</dbReference>
<dbReference type="CDD" id="cd03254">
    <property type="entry name" value="ABCC_Glucan_exporter_like"/>
    <property type="match status" value="1"/>
</dbReference>
<dbReference type="SMART" id="SM00382">
    <property type="entry name" value="AAA"/>
    <property type="match status" value="1"/>
</dbReference>
<evidence type="ECO:0000256" key="2">
    <source>
        <dbReference type="ARBA" id="ARBA00022692"/>
    </source>
</evidence>
<keyword evidence="5 7" id="KW-1133">Transmembrane helix</keyword>
<dbReference type="Pfam" id="PF00005">
    <property type="entry name" value="ABC_tran"/>
    <property type="match status" value="1"/>
</dbReference>
<evidence type="ECO:0000256" key="5">
    <source>
        <dbReference type="ARBA" id="ARBA00022989"/>
    </source>
</evidence>
<evidence type="ECO:0000256" key="7">
    <source>
        <dbReference type="SAM" id="Phobius"/>
    </source>
</evidence>
<evidence type="ECO:0000256" key="1">
    <source>
        <dbReference type="ARBA" id="ARBA00004651"/>
    </source>
</evidence>
<dbReference type="Gene3D" id="1.20.1560.10">
    <property type="entry name" value="ABC transporter type 1, transmembrane domain"/>
    <property type="match status" value="1"/>
</dbReference>
<keyword evidence="2 7" id="KW-0812">Transmembrane</keyword>
<dbReference type="RefSeq" id="WP_149400249.1">
    <property type="nucleotide sequence ID" value="NZ_BIXY01000007.1"/>
</dbReference>
<keyword evidence="4" id="KW-0067">ATP-binding</keyword>